<evidence type="ECO:0000313" key="4">
    <source>
        <dbReference type="EMBL" id="RST90284.1"/>
    </source>
</evidence>
<dbReference type="InterPro" id="IPR008978">
    <property type="entry name" value="HSP20-like_chaperone"/>
</dbReference>
<name>A0A429Z9B3_9ENTE</name>
<proteinExistence type="inferred from homology"/>
<dbReference type="Gene3D" id="2.60.40.790">
    <property type="match status" value="1"/>
</dbReference>
<dbReference type="SUPFAM" id="SSF49764">
    <property type="entry name" value="HSP20-like chaperones"/>
    <property type="match status" value="1"/>
</dbReference>
<dbReference type="Proteomes" id="UP000277864">
    <property type="component" value="Unassembled WGS sequence"/>
</dbReference>
<evidence type="ECO:0000313" key="5">
    <source>
        <dbReference type="Proteomes" id="UP000277864"/>
    </source>
</evidence>
<dbReference type="Pfam" id="PF00011">
    <property type="entry name" value="HSP20"/>
    <property type="match status" value="1"/>
</dbReference>
<comment type="caution">
    <text evidence="4">The sequence shown here is derived from an EMBL/GenBank/DDBJ whole genome shotgun (WGS) entry which is preliminary data.</text>
</comment>
<evidence type="ECO:0000256" key="1">
    <source>
        <dbReference type="PROSITE-ProRule" id="PRU00285"/>
    </source>
</evidence>
<accession>A0A429Z9B3</accession>
<comment type="similarity">
    <text evidence="1 2">Belongs to the small heat shock protein (HSP20) family.</text>
</comment>
<keyword evidence="5" id="KW-1185">Reference proteome</keyword>
<dbReference type="EMBL" id="PXZH01000001">
    <property type="protein sequence ID" value="RST90284.1"/>
    <property type="molecule type" value="Genomic_DNA"/>
</dbReference>
<dbReference type="OrthoDB" id="9811615at2"/>
<dbReference type="RefSeq" id="WP_125942897.1">
    <property type="nucleotide sequence ID" value="NZ_PXZH01000001.1"/>
</dbReference>
<sequence>MFNLIPNRKDLLDLADNFLDEFPPSSLAIQHFPVDIKENNTQYEIKADLPGYEKSDISLSYQNEFLTISAEKEKESEEMEDTGYFICKERLKRSVKRQFLLQNVDSEKITAAFDKGVLTVQLPKIEPDDIEKKQIPIQ</sequence>
<dbReference type="PROSITE" id="PS01031">
    <property type="entry name" value="SHSP"/>
    <property type="match status" value="1"/>
</dbReference>
<dbReference type="InterPro" id="IPR031107">
    <property type="entry name" value="Small_HSP"/>
</dbReference>
<dbReference type="InterPro" id="IPR002068">
    <property type="entry name" value="A-crystallin/Hsp20_dom"/>
</dbReference>
<protein>
    <submittedName>
        <fullName evidence="4">Type III effector protein</fullName>
    </submittedName>
</protein>
<organism evidence="4 5">
    <name type="scientific">Vagococcus humatus</name>
    <dbReference type="NCBI Taxonomy" id="1889241"/>
    <lineage>
        <taxon>Bacteria</taxon>
        <taxon>Bacillati</taxon>
        <taxon>Bacillota</taxon>
        <taxon>Bacilli</taxon>
        <taxon>Lactobacillales</taxon>
        <taxon>Enterococcaceae</taxon>
        <taxon>Vagococcus</taxon>
    </lineage>
</organism>
<dbReference type="AlphaFoldDB" id="A0A429Z9B3"/>
<gene>
    <name evidence="4" type="ORF">C7P63_04215</name>
</gene>
<dbReference type="PANTHER" id="PTHR11527">
    <property type="entry name" value="HEAT-SHOCK PROTEIN 20 FAMILY MEMBER"/>
    <property type="match status" value="1"/>
</dbReference>
<evidence type="ECO:0000256" key="2">
    <source>
        <dbReference type="RuleBase" id="RU003616"/>
    </source>
</evidence>
<evidence type="ECO:0000259" key="3">
    <source>
        <dbReference type="PROSITE" id="PS01031"/>
    </source>
</evidence>
<feature type="domain" description="SHSP" evidence="3">
    <location>
        <begin position="25"/>
        <end position="138"/>
    </location>
</feature>
<reference evidence="4 5" key="1">
    <citation type="submission" date="2018-03" db="EMBL/GenBank/DDBJ databases">
        <authorList>
            <person name="Gulvik C.A."/>
        </authorList>
    </citation>
    <scope>NUCLEOTIDE SEQUENCE [LARGE SCALE GENOMIC DNA]</scope>
    <source>
        <strain evidence="4 5">JCM 31581</strain>
    </source>
</reference>